<evidence type="ECO:0000313" key="2">
    <source>
        <dbReference type="EMBL" id="SIR22144.1"/>
    </source>
</evidence>
<dbReference type="GO" id="GO:0003677">
    <property type="term" value="F:DNA binding"/>
    <property type="evidence" value="ECO:0007669"/>
    <property type="project" value="InterPro"/>
</dbReference>
<gene>
    <name evidence="2" type="ORF">SAMN05421641_13116</name>
</gene>
<dbReference type="OrthoDB" id="8452166at2"/>
<dbReference type="EMBL" id="FTMK01000031">
    <property type="protein sequence ID" value="SIR22144.1"/>
    <property type="molecule type" value="Genomic_DNA"/>
</dbReference>
<organism evidence="2 3">
    <name type="scientific">Paracoccus thiocyanatus</name>
    <dbReference type="NCBI Taxonomy" id="34006"/>
    <lineage>
        <taxon>Bacteria</taxon>
        <taxon>Pseudomonadati</taxon>
        <taxon>Pseudomonadota</taxon>
        <taxon>Alphaproteobacteria</taxon>
        <taxon>Rhodobacterales</taxon>
        <taxon>Paracoccaceae</taxon>
        <taxon>Paracoccus</taxon>
    </lineage>
</organism>
<dbReference type="Pfam" id="PF13411">
    <property type="entry name" value="MerR_1"/>
    <property type="match status" value="1"/>
</dbReference>
<sequence length="80" mass="8872">MKRPLVKGDRPPMFLSKADLAAELSASVSTVDEWTRQGILPAPRRYTAGAVRYYWPEVVDKLAPPQASTDPFKEALGRVT</sequence>
<dbReference type="InterPro" id="IPR000551">
    <property type="entry name" value="MerR-type_HTH_dom"/>
</dbReference>
<dbReference type="AlphaFoldDB" id="A0A1N6Z5P8"/>
<evidence type="ECO:0000313" key="3">
    <source>
        <dbReference type="Proteomes" id="UP000323956"/>
    </source>
</evidence>
<name>A0A1N6Z5P8_9RHOB</name>
<evidence type="ECO:0000259" key="1">
    <source>
        <dbReference type="Pfam" id="PF13411"/>
    </source>
</evidence>
<protein>
    <recommendedName>
        <fullName evidence="1">HTH merR-type domain-containing protein</fullName>
    </recommendedName>
</protein>
<proteinExistence type="predicted"/>
<dbReference type="GO" id="GO:0006355">
    <property type="term" value="P:regulation of DNA-templated transcription"/>
    <property type="evidence" value="ECO:0007669"/>
    <property type="project" value="InterPro"/>
</dbReference>
<dbReference type="SUPFAM" id="SSF46955">
    <property type="entry name" value="Putative DNA-binding domain"/>
    <property type="match status" value="1"/>
</dbReference>
<dbReference type="Proteomes" id="UP000323956">
    <property type="component" value="Unassembled WGS sequence"/>
</dbReference>
<dbReference type="InterPro" id="IPR009061">
    <property type="entry name" value="DNA-bd_dom_put_sf"/>
</dbReference>
<feature type="domain" description="HTH merR-type" evidence="1">
    <location>
        <begin position="18"/>
        <end position="62"/>
    </location>
</feature>
<reference evidence="2 3" key="1">
    <citation type="submission" date="2017-01" db="EMBL/GenBank/DDBJ databases">
        <authorList>
            <person name="Varghese N."/>
            <person name="Submissions S."/>
        </authorList>
    </citation>
    <scope>NUCLEOTIDE SEQUENCE [LARGE SCALE GENOMIC DNA]</scope>
    <source>
        <strain evidence="2 3">ATCC 700171</strain>
    </source>
</reference>
<accession>A0A1N6Z5P8</accession>